<dbReference type="Gene3D" id="3.40.1310.30">
    <property type="match status" value="1"/>
</dbReference>
<organism evidence="3 4">
    <name type="scientific">Limosilactobacillus reuteri</name>
    <name type="common">Lactobacillus reuteri</name>
    <dbReference type="NCBI Taxonomy" id="1598"/>
    <lineage>
        <taxon>Bacteria</taxon>
        <taxon>Bacillati</taxon>
        <taxon>Bacillota</taxon>
        <taxon>Bacilli</taxon>
        <taxon>Lactobacillales</taxon>
        <taxon>Lactobacillaceae</taxon>
        <taxon>Limosilactobacillus</taxon>
    </lineage>
</organism>
<evidence type="ECO:0000313" key="4">
    <source>
        <dbReference type="Proteomes" id="UP000470878"/>
    </source>
</evidence>
<reference evidence="3 4" key="1">
    <citation type="submission" date="2019-11" db="EMBL/GenBank/DDBJ databases">
        <title>Draft genome sequence of 12 host-associated Lactobacillus reuteri rodent strains.</title>
        <authorList>
            <person name="Zhang S."/>
            <person name="Ozcam M."/>
            <person name="Van Pijkeren J.P."/>
        </authorList>
    </citation>
    <scope>NUCLEOTIDE SEQUENCE [LARGE SCALE GENOMIC DNA]</scope>
    <source>
        <strain evidence="3 4">CR</strain>
    </source>
</reference>
<dbReference type="Proteomes" id="UP000470878">
    <property type="component" value="Unassembled WGS sequence"/>
</dbReference>
<sequence length="172" mass="20022">MPSNYLQILEEIHVPFMLSPWHDKDIDPKTGKAKKAHKHGVLYFERLKSYSQVVALLEPLNGPEYIEIVHSTVGMYDYFTHAETPSKEPYNVDDIQYGCGFDLSEFLALQNQTGQINEILTIIDNKDIREFNDLVRIIRENDTNLLKLLASKSYFFSRYIDSVRYGRLDREG</sequence>
<proteinExistence type="predicted"/>
<feature type="domain" description="Replication protein RepB C-terminal" evidence="2">
    <location>
        <begin position="114"/>
        <end position="165"/>
    </location>
</feature>
<dbReference type="AlphaFoldDB" id="A0A7X2G4E2"/>
<dbReference type="InterPro" id="IPR002631">
    <property type="entry name" value="Plasmid_rep_OBD"/>
</dbReference>
<protein>
    <submittedName>
        <fullName evidence="3">Replication protein RepB</fullName>
    </submittedName>
</protein>
<dbReference type="GO" id="GO:0003677">
    <property type="term" value="F:DNA binding"/>
    <property type="evidence" value="ECO:0007669"/>
    <property type="project" value="InterPro"/>
</dbReference>
<dbReference type="Pfam" id="PF21861">
    <property type="entry name" value="RepB_C"/>
    <property type="match status" value="1"/>
</dbReference>
<accession>A0A7X2G4E2</accession>
<evidence type="ECO:0000313" key="3">
    <source>
        <dbReference type="EMBL" id="MRH80382.1"/>
    </source>
</evidence>
<name>A0A7X2G4E2_LIMRT</name>
<comment type="caution">
    <text evidence="3">The sequence shown here is derived from an EMBL/GenBank/DDBJ whole genome shotgun (WGS) entry which is preliminary data.</text>
</comment>
<dbReference type="GO" id="GO:0003916">
    <property type="term" value="F:DNA topoisomerase activity"/>
    <property type="evidence" value="ECO:0007669"/>
    <property type="project" value="InterPro"/>
</dbReference>
<dbReference type="InterPro" id="IPR053923">
    <property type="entry name" value="RepB_C"/>
</dbReference>
<dbReference type="GO" id="GO:0006260">
    <property type="term" value="P:DNA replication"/>
    <property type="evidence" value="ECO:0007669"/>
    <property type="project" value="InterPro"/>
</dbReference>
<dbReference type="Pfam" id="PF01719">
    <property type="entry name" value="Rep_OBD"/>
    <property type="match status" value="1"/>
</dbReference>
<feature type="domain" description="Plasmid replication protein origin binding" evidence="1">
    <location>
        <begin position="1"/>
        <end position="103"/>
    </location>
</feature>
<dbReference type="EMBL" id="WJMX01000008">
    <property type="protein sequence ID" value="MRH80382.1"/>
    <property type="molecule type" value="Genomic_DNA"/>
</dbReference>
<dbReference type="GO" id="GO:0005727">
    <property type="term" value="C:extrachromosomal circular DNA"/>
    <property type="evidence" value="ECO:0007669"/>
    <property type="project" value="InterPro"/>
</dbReference>
<gene>
    <name evidence="3" type="ORF">GIX77_06335</name>
</gene>
<evidence type="ECO:0000259" key="2">
    <source>
        <dbReference type="Pfam" id="PF21861"/>
    </source>
</evidence>
<evidence type="ECO:0000259" key="1">
    <source>
        <dbReference type="Pfam" id="PF01719"/>
    </source>
</evidence>